<name>A0A0G3GTU1_9CORY</name>
<feature type="transmembrane region" description="Helical" evidence="1">
    <location>
        <begin position="69"/>
        <end position="90"/>
    </location>
</feature>
<reference evidence="3" key="2">
    <citation type="submission" date="2015-05" db="EMBL/GenBank/DDBJ databases">
        <title>Complete genome sequence of Corynebacterium mustelae DSM 45274, isolated from various tissues of a male ferret with lethal sepsis.</title>
        <authorList>
            <person name="Ruckert C."/>
            <person name="Albersmeier A."/>
            <person name="Winkler A."/>
            <person name="Tauch A."/>
        </authorList>
    </citation>
    <scope>NUCLEOTIDE SEQUENCE [LARGE SCALE GENOMIC DNA]</scope>
    <source>
        <strain evidence="3">DSM 45274</strain>
    </source>
</reference>
<gene>
    <name evidence="2" type="ORF">CMUST_00965</name>
</gene>
<proteinExistence type="predicted"/>
<feature type="transmembrane region" description="Helical" evidence="1">
    <location>
        <begin position="6"/>
        <end position="26"/>
    </location>
</feature>
<dbReference type="EMBL" id="CP011542">
    <property type="protein sequence ID" value="AKK04544.1"/>
    <property type="molecule type" value="Genomic_DNA"/>
</dbReference>
<dbReference type="GO" id="GO:0015297">
    <property type="term" value="F:antiporter activity"/>
    <property type="evidence" value="ECO:0007669"/>
    <property type="project" value="InterPro"/>
</dbReference>
<dbReference type="NCBIfam" id="NF009318">
    <property type="entry name" value="PRK12674.2-3"/>
    <property type="match status" value="1"/>
</dbReference>
<keyword evidence="1" id="KW-0472">Membrane</keyword>
<feature type="transmembrane region" description="Helical" evidence="1">
    <location>
        <begin position="38"/>
        <end position="57"/>
    </location>
</feature>
<dbReference type="Proteomes" id="UP000035199">
    <property type="component" value="Chromosome"/>
</dbReference>
<evidence type="ECO:0000313" key="3">
    <source>
        <dbReference type="Proteomes" id="UP000035199"/>
    </source>
</evidence>
<keyword evidence="3" id="KW-1185">Reference proteome</keyword>
<dbReference type="AlphaFoldDB" id="A0A0G3GTU1"/>
<sequence length="107" mass="11449">MIITEIIAGVCIVIAGLLFLLTVLAYWRYQEPLTQANLMGPATSVGLPLLIVAKLIYDIGNHGLVFGDLIRAVLSITGYLVVLAVGSFIAGRSLYAVATEEEEPSSR</sequence>
<organism evidence="2 3">
    <name type="scientific">Corynebacterium mustelae</name>
    <dbReference type="NCBI Taxonomy" id="571915"/>
    <lineage>
        <taxon>Bacteria</taxon>
        <taxon>Bacillati</taxon>
        <taxon>Actinomycetota</taxon>
        <taxon>Actinomycetes</taxon>
        <taxon>Mycobacteriales</taxon>
        <taxon>Corynebacteriaceae</taxon>
        <taxon>Corynebacterium</taxon>
    </lineage>
</organism>
<dbReference type="InterPro" id="IPR005133">
    <property type="entry name" value="PhaG_MnhG_YufB"/>
</dbReference>
<dbReference type="PATRIC" id="fig|571915.4.peg.196"/>
<keyword evidence="1" id="KW-0812">Transmembrane</keyword>
<dbReference type="Pfam" id="PF03334">
    <property type="entry name" value="PhaG_MnhG_YufB"/>
    <property type="match status" value="1"/>
</dbReference>
<protein>
    <submittedName>
        <fullName evidence="2">Multisubunit Na+/H+ antiporter, MnhG subunit</fullName>
    </submittedName>
</protein>
<reference evidence="2 3" key="1">
    <citation type="journal article" date="2015" name="Genome Announc.">
        <title>Complete Genome Sequence of the Type Strain Corynebacterium mustelae DSM 45274, Isolated from Various Tissues of a Male Ferret with Lethal Sepsis.</title>
        <authorList>
            <person name="Ruckert C."/>
            <person name="Eimer J."/>
            <person name="Winkler A."/>
            <person name="Tauch A."/>
        </authorList>
    </citation>
    <scope>NUCLEOTIDE SEQUENCE [LARGE SCALE GENOMIC DNA]</scope>
    <source>
        <strain evidence="2 3">DSM 45274</strain>
    </source>
</reference>
<evidence type="ECO:0000313" key="2">
    <source>
        <dbReference type="EMBL" id="AKK04544.1"/>
    </source>
</evidence>
<dbReference type="STRING" id="571915.CMUST_00965"/>
<dbReference type="RefSeq" id="WP_047260943.1">
    <property type="nucleotide sequence ID" value="NZ_CP011542.1"/>
</dbReference>
<dbReference type="OrthoDB" id="4419197at2"/>
<evidence type="ECO:0000256" key="1">
    <source>
        <dbReference type="SAM" id="Phobius"/>
    </source>
</evidence>
<accession>A0A0G3GTU1</accession>
<dbReference type="KEGG" id="cmv:CMUST_00965"/>
<dbReference type="GO" id="GO:0098662">
    <property type="term" value="P:inorganic cation transmembrane transport"/>
    <property type="evidence" value="ECO:0007669"/>
    <property type="project" value="InterPro"/>
</dbReference>
<keyword evidence="1" id="KW-1133">Transmembrane helix</keyword>